<evidence type="ECO:0000256" key="9">
    <source>
        <dbReference type="HAMAP-Rule" id="MF_00698"/>
    </source>
</evidence>
<feature type="active site" description="Charge relay system" evidence="9">
    <location>
        <position position="349"/>
    </location>
</feature>
<accession>A0ABT9YT58</accession>
<evidence type="ECO:0000259" key="10">
    <source>
        <dbReference type="SMART" id="SM00939"/>
    </source>
</evidence>
<feature type="active site" description="Charge relay system" evidence="9">
    <location>
        <position position="469"/>
    </location>
</feature>
<dbReference type="NCBIfam" id="NF003783">
    <property type="entry name" value="PRK05371.1-4"/>
    <property type="match status" value="1"/>
</dbReference>
<dbReference type="PANTHER" id="PTHR43056:SF10">
    <property type="entry name" value="COCE_NOND FAMILY, PUTATIVE (AFU_ORTHOLOGUE AFUA_7G00600)-RELATED"/>
    <property type="match status" value="1"/>
</dbReference>
<dbReference type="PANTHER" id="PTHR43056">
    <property type="entry name" value="PEPTIDASE S9 PROLYL OLIGOPEPTIDASE"/>
    <property type="match status" value="1"/>
</dbReference>
<dbReference type="InterPro" id="IPR008252">
    <property type="entry name" value="Pept_S15_Xpro"/>
</dbReference>
<proteinExistence type="inferred from homology"/>
<evidence type="ECO:0000256" key="8">
    <source>
        <dbReference type="ARBA" id="ARBA00022825"/>
    </source>
</evidence>
<keyword evidence="7 9" id="KW-0378">Hydrolase</keyword>
<comment type="caution">
    <text evidence="12">The sequence shown here is derived from an EMBL/GenBank/DDBJ whole genome shotgun (WGS) entry which is preliminary data.</text>
</comment>
<dbReference type="SUPFAM" id="SSF53474">
    <property type="entry name" value="alpha/beta-Hydrolases"/>
    <property type="match status" value="1"/>
</dbReference>
<dbReference type="InterPro" id="IPR000383">
    <property type="entry name" value="Xaa-Pro-like_dom"/>
</dbReference>
<dbReference type="InterPro" id="IPR029058">
    <property type="entry name" value="AB_hydrolase_fold"/>
</dbReference>
<dbReference type="EC" id="3.4.14.11" evidence="9"/>
<evidence type="ECO:0000256" key="7">
    <source>
        <dbReference type="ARBA" id="ARBA00022801"/>
    </source>
</evidence>
<comment type="subcellular location">
    <subcellularLocation>
        <location evidence="9">Cytoplasm</location>
    </subcellularLocation>
</comment>
<comment type="similarity">
    <text evidence="3 9">Belongs to the peptidase S15 family.</text>
</comment>
<evidence type="ECO:0000256" key="3">
    <source>
        <dbReference type="ARBA" id="ARBA00010819"/>
    </source>
</evidence>
<dbReference type="SMART" id="SM00939">
    <property type="entry name" value="PepX_C"/>
    <property type="match status" value="1"/>
</dbReference>
<keyword evidence="13" id="KW-1185">Reference proteome</keyword>
<dbReference type="Pfam" id="PF02129">
    <property type="entry name" value="Peptidase_S15"/>
    <property type="match status" value="1"/>
</dbReference>
<dbReference type="Pfam" id="PF09168">
    <property type="entry name" value="PepX_N"/>
    <property type="match status" value="1"/>
</dbReference>
<evidence type="ECO:0000256" key="1">
    <source>
        <dbReference type="ARBA" id="ARBA00000123"/>
    </source>
</evidence>
<dbReference type="Gene3D" id="3.40.50.1820">
    <property type="entry name" value="alpha/beta hydrolase"/>
    <property type="match status" value="1"/>
</dbReference>
<comment type="function">
    <text evidence="2 9">Removes N-terminal dipeptides sequentially from polypeptides having unsubstituted N-termini provided that the penultimate residue is proline.</text>
</comment>
<reference evidence="12 13" key="1">
    <citation type="submission" date="2023-07" db="EMBL/GenBank/DDBJ databases">
        <title>Genomic Encyclopedia of Type Strains, Phase IV (KMG-IV): sequencing the most valuable type-strain genomes for metagenomic binning, comparative biology and taxonomic classification.</title>
        <authorList>
            <person name="Goeker M."/>
        </authorList>
    </citation>
    <scope>NUCLEOTIDE SEQUENCE [LARGE SCALE GENOMIC DNA]</scope>
    <source>
        <strain evidence="12 13">DSM 105143</strain>
    </source>
</reference>
<dbReference type="SUPFAM" id="SSF81761">
    <property type="entry name" value="X-Prolyl dipeptidyl aminopeptidase PepX, N-terminal domain"/>
    <property type="match status" value="1"/>
</dbReference>
<keyword evidence="9" id="KW-0963">Cytoplasm</keyword>
<keyword evidence="8 9" id="KW-0720">Serine protease</keyword>
<dbReference type="InterPro" id="IPR036313">
    <property type="entry name" value="PepX_N_dom_sf"/>
</dbReference>
<dbReference type="HAMAP" id="MF_00698">
    <property type="entry name" value="Aminopeptidase_S15"/>
    <property type="match status" value="1"/>
</dbReference>
<dbReference type="EMBL" id="JAUSTM010000014">
    <property type="protein sequence ID" value="MDQ0222960.1"/>
    <property type="molecule type" value="Genomic_DNA"/>
</dbReference>
<feature type="active site" description="Charge relay system" evidence="9">
    <location>
        <position position="499"/>
    </location>
</feature>
<dbReference type="InterPro" id="IPR015251">
    <property type="entry name" value="PepX_N_dom"/>
</dbReference>
<protein>
    <recommendedName>
        <fullName evidence="9">Xaa-Pro dipeptidyl-peptidase</fullName>
        <ecNumber evidence="9">3.4.14.11</ecNumber>
    </recommendedName>
    <alternativeName>
        <fullName evidence="9">X-Pro dipeptidyl-peptidase</fullName>
    </alternativeName>
    <alternativeName>
        <fullName evidence="9">X-prolyl-dipeptidyl aminopeptidase</fullName>
        <shortName evidence="9">X-PDAP</shortName>
    </alternativeName>
</protein>
<sequence>MRYNQFSYTPVSKEQMLKELQGLGFALSADQSDKANLETFVRKTFFNYTDTDYPLSTLLADENTDLLDFFQSDRPLTDDIFYQVALQLLGFVPGVDYDNLSEFLEKLAFPITYGDVITNIYQLLNTRKKSGNTLIDHLVAQDLIPQDNSYHFFNGKVLSSFTTHNLIREVVYVETRLDTDDDGEIDLVKVNIVRPRYDGKVPAIITNSPYQQGINDVASDKALYKMAGDLLDKESRQITVRDPRQPELLAGTAPAAETYEAEETFTYQGRFTTINDYFLSRGMANIYVSGIGTLGSQGMMTSGDYRQIQSFKAVIDWLNGRAVAFTSHKRDKQVLATWSNGKVATSGISYLGTLSTGLATTGVDGLEVIMAEAGIASWYDYYRENGLVVSPGGYPGEDLDSLAELTYSKSLQAGDFLKTKDAHKAFIAQMARDLNRDTGDFNQFWQDRNYLPHIDKIKAEVVYTHGLQDWNVKPVHVYNVFKRLLPETKKHLFLHLGEHVYMNNWQSIDYRESMNALLSQRLLGHDSAYSLPEVIWQDNTALQSWQTLDAFGSEKQVTLSLGDKKADIENQYAEETFARYDKDFNAFKQDLFMDKANQVTVDLTLEEDLFLNGPIDLELRVKSSTSKGFVSAQVLDFGPAKRITSIPMPIAPRSVDNGRNFAQEDLRELAMPETPYRVVTKGHLNLQNRTDLMTVEPVTPDTWMTVNFALQPTVYKFKKGDTIRIVLYTTDFEHTVRDNHSWQITVDLAKSQIHLPVNVNSQTNG</sequence>
<evidence type="ECO:0000256" key="6">
    <source>
        <dbReference type="ARBA" id="ARBA00022670"/>
    </source>
</evidence>
<evidence type="ECO:0000259" key="11">
    <source>
        <dbReference type="SMART" id="SM00940"/>
    </source>
</evidence>
<dbReference type="Gene3D" id="1.10.246.70">
    <property type="match status" value="1"/>
</dbReference>
<dbReference type="GO" id="GO:0008239">
    <property type="term" value="F:dipeptidyl-peptidase activity"/>
    <property type="evidence" value="ECO:0007669"/>
    <property type="project" value="UniProtKB-EC"/>
</dbReference>
<dbReference type="PRINTS" id="PR00923">
    <property type="entry name" value="LACTOPTASE"/>
</dbReference>
<dbReference type="RefSeq" id="WP_307122135.1">
    <property type="nucleotide sequence ID" value="NZ_JAUSTM010000014.1"/>
</dbReference>
<evidence type="ECO:0000313" key="12">
    <source>
        <dbReference type="EMBL" id="MDQ0222960.1"/>
    </source>
</evidence>
<evidence type="ECO:0000256" key="5">
    <source>
        <dbReference type="ARBA" id="ARBA00022438"/>
    </source>
</evidence>
<organism evidence="12 13">
    <name type="scientific">Streptococcus moroccensis</name>
    <dbReference type="NCBI Taxonomy" id="1451356"/>
    <lineage>
        <taxon>Bacteria</taxon>
        <taxon>Bacillati</taxon>
        <taxon>Bacillota</taxon>
        <taxon>Bacilli</taxon>
        <taxon>Lactobacillales</taxon>
        <taxon>Streptococcaceae</taxon>
        <taxon>Streptococcus</taxon>
    </lineage>
</organism>
<gene>
    <name evidence="9" type="primary">pepX</name>
    <name evidence="12" type="ORF">J2S23_001535</name>
</gene>
<keyword evidence="6 9" id="KW-0645">Protease</keyword>
<evidence type="ECO:0000256" key="4">
    <source>
        <dbReference type="ARBA" id="ARBA00011738"/>
    </source>
</evidence>
<dbReference type="SMART" id="SM00940">
    <property type="entry name" value="PepX_N"/>
    <property type="match status" value="1"/>
</dbReference>
<dbReference type="InterPro" id="IPR008979">
    <property type="entry name" value="Galactose-bd-like_sf"/>
</dbReference>
<evidence type="ECO:0000313" key="13">
    <source>
        <dbReference type="Proteomes" id="UP001223079"/>
    </source>
</evidence>
<comment type="catalytic activity">
    <reaction evidence="1 9">
        <text>Hydrolyzes Xaa-Pro-|- bonds to release unblocked, N-terminal dipeptides from substrates including Ala-Pro-|-p-nitroanilide and (sequentially) Tyr-Pro-|-Phe-Pro-|-Gly-Pro-|-Ile.</text>
        <dbReference type="EC" id="3.4.14.11"/>
    </reaction>
</comment>
<dbReference type="InterPro" id="IPR050585">
    <property type="entry name" value="Xaa-Pro_dipeptidyl-ppase/CocE"/>
</dbReference>
<dbReference type="Pfam" id="PF08530">
    <property type="entry name" value="PepX_C"/>
    <property type="match status" value="1"/>
</dbReference>
<dbReference type="InterPro" id="IPR013736">
    <property type="entry name" value="Xaa-Pro_dipept_C"/>
</dbReference>
<dbReference type="Proteomes" id="UP001223079">
    <property type="component" value="Unassembled WGS sequence"/>
</dbReference>
<dbReference type="SUPFAM" id="SSF49785">
    <property type="entry name" value="Galactose-binding domain-like"/>
    <property type="match status" value="1"/>
</dbReference>
<keyword evidence="5 9" id="KW-0031">Aminopeptidase</keyword>
<dbReference type="Gene3D" id="2.60.120.260">
    <property type="entry name" value="Galactose-binding domain-like"/>
    <property type="match status" value="1"/>
</dbReference>
<comment type="subunit">
    <text evidence="4 9">Homodimer.</text>
</comment>
<name>A0ABT9YT58_9STRE</name>
<feature type="domain" description="Xaa-Pro dipeptidyl-peptidase C-terminal" evidence="10">
    <location>
        <begin position="515"/>
        <end position="754"/>
    </location>
</feature>
<evidence type="ECO:0000256" key="2">
    <source>
        <dbReference type="ARBA" id="ARBA00003997"/>
    </source>
</evidence>
<feature type="domain" description="X-Prolyl dipeptidyl aminopeptidase PepX N-terminal" evidence="11">
    <location>
        <begin position="1"/>
        <end position="143"/>
    </location>
</feature>